<evidence type="ECO:0000256" key="3">
    <source>
        <dbReference type="ARBA" id="ARBA00022692"/>
    </source>
</evidence>
<feature type="transmembrane region" description="Helical" evidence="6">
    <location>
        <begin position="373"/>
        <end position="393"/>
    </location>
</feature>
<evidence type="ECO:0000256" key="1">
    <source>
        <dbReference type="ARBA" id="ARBA00004141"/>
    </source>
</evidence>
<keyword evidence="2" id="KW-0813">Transport</keyword>
<dbReference type="InterPro" id="IPR050930">
    <property type="entry name" value="MFS_Vesicular_Transporter"/>
</dbReference>
<feature type="transmembrane region" description="Helical" evidence="6">
    <location>
        <begin position="451"/>
        <end position="470"/>
    </location>
</feature>
<dbReference type="EMBL" id="CABFNO020001539">
    <property type="protein sequence ID" value="CAG9996593.1"/>
    <property type="molecule type" value="Genomic_DNA"/>
</dbReference>
<feature type="transmembrane region" description="Helical" evidence="6">
    <location>
        <begin position="21"/>
        <end position="43"/>
    </location>
</feature>
<dbReference type="InterPro" id="IPR011701">
    <property type="entry name" value="MFS"/>
</dbReference>
<proteinExistence type="predicted"/>
<feature type="transmembrane region" description="Helical" evidence="6">
    <location>
        <begin position="207"/>
        <end position="227"/>
    </location>
</feature>
<sequence>MALLASLLRSEKRPVFLEIRSSAGLIVTTASFATFTDVFLYAVIVPVLPFSLSSRAGVAEDQVQYWISISLAVYGAALLASSRTCYEPSHHVEQLPTDLSSRAAAIWGYLADRIRNRKIPMLIGLIFLTGSTVFLCLATNIAMLLVGRALQGCSAALTWTVGLALVVDSVDASQLGMATGWVGMATSLGVLLAPLLGGLVYEHGGYYSVFAMCFGILAVDIALRIAIIEVKESKRWIDKTPVQSATETSGAIEDVVTKTGDDAVQRLGKDNTMTEMSEEATPTHNQPPPASKHNHVIGPLIGLLRKPRLLAALWGTLVHAIIQTSFDSTLPLFVKSTFHWDSTGAGLAFLPLVAPCFISPLIGIMNDKYGPKWLATSGFIIATPFLICLRFVSEDSINHKIMMCGLLVGVGLAVALVFGPLMAEISWSAVDGMDPTQDDMSAVPYAQAYGLYNMAFSGGCMLGPILGGLIRDRAGWPTVCWVLGLITAASTITQALWIGGPLKLKLPGRAGESS</sequence>
<feature type="transmembrane region" description="Helical" evidence="6">
    <location>
        <begin position="149"/>
        <end position="167"/>
    </location>
</feature>
<evidence type="ECO:0000313" key="9">
    <source>
        <dbReference type="Proteomes" id="UP000754883"/>
    </source>
</evidence>
<dbReference type="InterPro" id="IPR036259">
    <property type="entry name" value="MFS_trans_sf"/>
</dbReference>
<protein>
    <recommendedName>
        <fullName evidence="7">Major facilitator superfamily (MFS) profile domain-containing protein</fullName>
    </recommendedName>
</protein>
<evidence type="ECO:0000259" key="7">
    <source>
        <dbReference type="PROSITE" id="PS50850"/>
    </source>
</evidence>
<evidence type="ECO:0000256" key="4">
    <source>
        <dbReference type="ARBA" id="ARBA00022989"/>
    </source>
</evidence>
<dbReference type="GO" id="GO:0022857">
    <property type="term" value="F:transmembrane transporter activity"/>
    <property type="evidence" value="ECO:0007669"/>
    <property type="project" value="InterPro"/>
</dbReference>
<dbReference type="Gene3D" id="1.20.1250.20">
    <property type="entry name" value="MFS general substrate transporter like domains"/>
    <property type="match status" value="1"/>
</dbReference>
<organism evidence="8 9">
    <name type="scientific">Clonostachys byssicola</name>
    <dbReference type="NCBI Taxonomy" id="160290"/>
    <lineage>
        <taxon>Eukaryota</taxon>
        <taxon>Fungi</taxon>
        <taxon>Dikarya</taxon>
        <taxon>Ascomycota</taxon>
        <taxon>Pezizomycotina</taxon>
        <taxon>Sordariomycetes</taxon>
        <taxon>Hypocreomycetidae</taxon>
        <taxon>Hypocreales</taxon>
        <taxon>Bionectriaceae</taxon>
        <taxon>Clonostachys</taxon>
    </lineage>
</organism>
<feature type="transmembrane region" description="Helical" evidence="6">
    <location>
        <begin position="405"/>
        <end position="430"/>
    </location>
</feature>
<dbReference type="CDD" id="cd17325">
    <property type="entry name" value="MFS_MdtG_SLC18_like"/>
    <property type="match status" value="1"/>
</dbReference>
<dbReference type="PANTHER" id="PTHR23506:SF23">
    <property type="entry name" value="GH10249P"/>
    <property type="match status" value="1"/>
</dbReference>
<comment type="subcellular location">
    <subcellularLocation>
        <location evidence="1">Membrane</location>
        <topology evidence="1">Multi-pass membrane protein</topology>
    </subcellularLocation>
</comment>
<dbReference type="AlphaFoldDB" id="A0A9N9UQI4"/>
<dbReference type="InterPro" id="IPR020846">
    <property type="entry name" value="MFS_dom"/>
</dbReference>
<feature type="transmembrane region" description="Helical" evidence="6">
    <location>
        <begin position="476"/>
        <end position="499"/>
    </location>
</feature>
<comment type="caution">
    <text evidence="8">The sequence shown here is derived from an EMBL/GenBank/DDBJ whole genome shotgun (WGS) entry which is preliminary data.</text>
</comment>
<feature type="transmembrane region" description="Helical" evidence="6">
    <location>
        <begin position="179"/>
        <end position="201"/>
    </location>
</feature>
<keyword evidence="3 6" id="KW-0812">Transmembrane</keyword>
<dbReference type="GO" id="GO:0016020">
    <property type="term" value="C:membrane"/>
    <property type="evidence" value="ECO:0007669"/>
    <property type="project" value="UniProtKB-SubCell"/>
</dbReference>
<dbReference type="OrthoDB" id="5086884at2759"/>
<reference evidence="8" key="1">
    <citation type="submission" date="2021-10" db="EMBL/GenBank/DDBJ databases">
        <authorList>
            <person name="Piombo E."/>
        </authorList>
    </citation>
    <scope>NUCLEOTIDE SEQUENCE</scope>
</reference>
<evidence type="ECO:0000256" key="6">
    <source>
        <dbReference type="SAM" id="Phobius"/>
    </source>
</evidence>
<dbReference type="PROSITE" id="PS50850">
    <property type="entry name" value="MFS"/>
    <property type="match status" value="1"/>
</dbReference>
<dbReference type="PANTHER" id="PTHR23506">
    <property type="entry name" value="GH10249P"/>
    <property type="match status" value="1"/>
</dbReference>
<keyword evidence="9" id="KW-1185">Reference proteome</keyword>
<feature type="domain" description="Major facilitator superfamily (MFS) profile" evidence="7">
    <location>
        <begin position="26"/>
        <end position="502"/>
    </location>
</feature>
<feature type="transmembrane region" description="Helical" evidence="6">
    <location>
        <begin position="63"/>
        <end position="80"/>
    </location>
</feature>
<dbReference type="Proteomes" id="UP000754883">
    <property type="component" value="Unassembled WGS sequence"/>
</dbReference>
<evidence type="ECO:0000256" key="5">
    <source>
        <dbReference type="ARBA" id="ARBA00023136"/>
    </source>
</evidence>
<evidence type="ECO:0000256" key="2">
    <source>
        <dbReference type="ARBA" id="ARBA00022448"/>
    </source>
</evidence>
<accession>A0A9N9UQI4</accession>
<feature type="transmembrane region" description="Helical" evidence="6">
    <location>
        <begin position="122"/>
        <end position="143"/>
    </location>
</feature>
<evidence type="ECO:0000313" key="8">
    <source>
        <dbReference type="EMBL" id="CAG9996593.1"/>
    </source>
</evidence>
<feature type="transmembrane region" description="Helical" evidence="6">
    <location>
        <begin position="346"/>
        <end position="366"/>
    </location>
</feature>
<keyword evidence="4 6" id="KW-1133">Transmembrane helix</keyword>
<dbReference type="SUPFAM" id="SSF103473">
    <property type="entry name" value="MFS general substrate transporter"/>
    <property type="match status" value="1"/>
</dbReference>
<keyword evidence="5 6" id="KW-0472">Membrane</keyword>
<gene>
    <name evidence="8" type="ORF">CBYS24578_00012892</name>
</gene>
<dbReference type="Pfam" id="PF07690">
    <property type="entry name" value="MFS_1"/>
    <property type="match status" value="1"/>
</dbReference>
<name>A0A9N9UQI4_9HYPO</name>